<dbReference type="Gene3D" id="3.40.50.1820">
    <property type="entry name" value="alpha/beta hydrolase"/>
    <property type="match status" value="1"/>
</dbReference>
<evidence type="ECO:0000313" key="3">
    <source>
        <dbReference type="EMBL" id="SDO95184.1"/>
    </source>
</evidence>
<evidence type="ECO:0000259" key="1">
    <source>
        <dbReference type="Pfam" id="PF00135"/>
    </source>
</evidence>
<feature type="domain" description="Pyridoxamine 5'-phosphate oxidase N-terminal" evidence="2">
    <location>
        <begin position="472"/>
        <end position="595"/>
    </location>
</feature>
<name>A0A1H0NR51_MICTS</name>
<dbReference type="Proteomes" id="UP000186456">
    <property type="component" value="Unassembled WGS sequence"/>
</dbReference>
<dbReference type="EMBL" id="FNJN01000003">
    <property type="protein sequence ID" value="SDO95184.1"/>
    <property type="molecule type" value="Genomic_DNA"/>
</dbReference>
<dbReference type="NCBIfam" id="TIGR03666">
    <property type="entry name" value="Rv2061_F420"/>
    <property type="match status" value="1"/>
</dbReference>
<protein>
    <submittedName>
        <fullName evidence="3">Para-nitrobenzyl esterase</fullName>
    </submittedName>
</protein>
<proteinExistence type="predicted"/>
<dbReference type="AlphaFoldDB" id="A0A1H0NR51"/>
<dbReference type="InterPro" id="IPR011576">
    <property type="entry name" value="Pyridox_Oxase_N"/>
</dbReference>
<dbReference type="PANTHER" id="PTHR11559">
    <property type="entry name" value="CARBOXYLESTERASE"/>
    <property type="match status" value="1"/>
</dbReference>
<dbReference type="InterPro" id="IPR019965">
    <property type="entry name" value="PPOX_F420-dep_Rv2061_put"/>
</dbReference>
<gene>
    <name evidence="3" type="ORF">SAMN04487788_1494</name>
</gene>
<dbReference type="InterPro" id="IPR050309">
    <property type="entry name" value="Type-B_Carboxylest/Lipase"/>
</dbReference>
<dbReference type="Pfam" id="PF01243">
    <property type="entry name" value="PNPOx_N"/>
    <property type="match status" value="1"/>
</dbReference>
<dbReference type="InterPro" id="IPR029058">
    <property type="entry name" value="AB_hydrolase_fold"/>
</dbReference>
<sequence length="599" mass="63832">MTSEAPLFTPPTGPIRGRRDGAVLRASGIPYARAERFGRPLPLPDRADDDVFEALEPSPAAPQAPTPLIDALGDQTGGLPLREECQHLSITVPADRGDTDAALPVMVWVHGGGYTSGAGDLPVYDPAVLAAEQHVVVVTVTYRLGVLGYLGDGAERPANLGLLDQLAAFEWVQRNIAAFGGDPARVTAFGQSAGADAVLHLMAVDRARGLFSRAIVQSAPMGTMGARAGLTAAMSAATAQLSPATPSDDLMHLQADAMQAARGFGRFSLMPFAPQPGFDPLPPHGEIAERWLEGAARIPLLIGVTAEETRLFLPGVTALDGLRAVPLLHALASTVLDTAMNAVVYGRPARRLARDYRRAGGTALRYVFRWRANDLYRASHAIEVPFVFGTESTGPQLAPYAGARPDELTAVGRSVRALWGGFAHGRIEEMASVPGVLDLFGPRGGPSAQPIAAAATAQYGETMTVPDTLWREIAASSFVSLGTYRRNGALVAVPVWVARDGDELVVTSERSTGKVKRLRNDSRVTLQPCSRMGAVEPDAIRVEAHGRIAGPATDDARADAALKRKYGFQYRAILGFEAFVRRLQREPGDRVIIRISRDT</sequence>
<feature type="domain" description="Carboxylesterase type B" evidence="1">
    <location>
        <begin position="11"/>
        <end position="314"/>
    </location>
</feature>
<dbReference type="Gene3D" id="2.30.110.10">
    <property type="entry name" value="Electron Transport, Fmn-binding Protein, Chain A"/>
    <property type="match status" value="1"/>
</dbReference>
<dbReference type="RefSeq" id="WP_074694952.1">
    <property type="nucleotide sequence ID" value="NZ_FNJN01000003.1"/>
</dbReference>
<dbReference type="SUPFAM" id="SSF50475">
    <property type="entry name" value="FMN-binding split barrel"/>
    <property type="match status" value="1"/>
</dbReference>
<dbReference type="InterPro" id="IPR012349">
    <property type="entry name" value="Split_barrel_FMN-bd"/>
</dbReference>
<reference evidence="3 4" key="1">
    <citation type="submission" date="2016-10" db="EMBL/GenBank/DDBJ databases">
        <authorList>
            <person name="de Groot N.N."/>
        </authorList>
    </citation>
    <scope>NUCLEOTIDE SEQUENCE [LARGE SCALE GENOMIC DNA]</scope>
    <source>
        <strain evidence="3 4">StLB037</strain>
    </source>
</reference>
<dbReference type="SUPFAM" id="SSF53474">
    <property type="entry name" value="alpha/beta-Hydrolases"/>
    <property type="match status" value="1"/>
</dbReference>
<evidence type="ECO:0000259" key="2">
    <source>
        <dbReference type="Pfam" id="PF01243"/>
    </source>
</evidence>
<accession>A0A1H0NR51</accession>
<evidence type="ECO:0000313" key="4">
    <source>
        <dbReference type="Proteomes" id="UP000186456"/>
    </source>
</evidence>
<organism evidence="3 4">
    <name type="scientific">Microbacterium testaceum (strain StLB037)</name>
    <dbReference type="NCBI Taxonomy" id="979556"/>
    <lineage>
        <taxon>Bacteria</taxon>
        <taxon>Bacillati</taxon>
        <taxon>Actinomycetota</taxon>
        <taxon>Actinomycetes</taxon>
        <taxon>Micrococcales</taxon>
        <taxon>Microbacteriaceae</taxon>
        <taxon>Microbacterium</taxon>
    </lineage>
</organism>
<dbReference type="InterPro" id="IPR002018">
    <property type="entry name" value="CarbesteraseB"/>
</dbReference>
<dbReference type="Pfam" id="PF00135">
    <property type="entry name" value="COesterase"/>
    <property type="match status" value="1"/>
</dbReference>